<feature type="transmembrane region" description="Helical" evidence="10">
    <location>
        <begin position="356"/>
        <end position="381"/>
    </location>
</feature>
<dbReference type="KEGG" id="dqu:106746514"/>
<dbReference type="InterPro" id="IPR026055">
    <property type="entry name" value="FAR"/>
</dbReference>
<sequence length="508" mass="57700">MKKDTIQTFIPAFFAGRSIFITGATGFIGKALIEKLLRSCPDVVEIFLLMRPKKRIGANDRLKQMLNNKLFDKLQTERPSSFDKLIPVTGDAAAVDLGLSPADRQMIIDKVSVIFHVAASVRFDDSLKDAIFNNTRSTRDVCILASNMKNLAVLLHVSSTYTQIDKCVVNEILYPPEIDWRRAIEIAESVDEHTLRILTAKYIGNMPNTYVFTKKLAEQVISDYSESLPCVLLRPSIVISTMEDPVKGWLDNFNGPIGTLIGGGKGILRVFYADPTVVSDFIPVDLIVKLMIITAWHRGLKTISEDKTAHVYNCSSNSLKKLNMMQIQQTGFEIVRQIPIEGIIWSPHTTLTKNRWMYYILMLLLHVLPALCIDSIIKLCGARPMLLKLQRKVYVSNSALSYFLLNEWSFKNSQALNILSNLNAENAKDFGADLMNIDVREYFKNGIIGSKIYLLNEDMKNLEAARLHRKRMDWLHNIIKMMFIISVLWMIYRKNILSNIANLFVEGI</sequence>
<dbReference type="FunFam" id="3.40.50.720:FF:000143">
    <property type="entry name" value="Fatty acyl-CoA reductase"/>
    <property type="match status" value="1"/>
</dbReference>
<dbReference type="PANTHER" id="PTHR11011">
    <property type="entry name" value="MALE STERILITY PROTEIN 2-RELATED"/>
    <property type="match status" value="1"/>
</dbReference>
<evidence type="ECO:0000313" key="13">
    <source>
        <dbReference type="Proteomes" id="UP000515204"/>
    </source>
</evidence>
<comment type="similarity">
    <text evidence="2 10">Belongs to the fatty acyl-CoA reductase family.</text>
</comment>
<dbReference type="InterPro" id="IPR013120">
    <property type="entry name" value="FAR_NAD-bd"/>
</dbReference>
<gene>
    <name evidence="14" type="primary">LOC106746514</name>
</gene>
<accession>A0A6P3XL17</accession>
<feature type="transmembrane region" description="Helical" evidence="10">
    <location>
        <begin position="474"/>
        <end position="492"/>
    </location>
</feature>
<dbReference type="GO" id="GO:0080019">
    <property type="term" value="F:alcohol-forming very long-chain fatty acyl-CoA reductase activity"/>
    <property type="evidence" value="ECO:0007669"/>
    <property type="project" value="InterPro"/>
</dbReference>
<evidence type="ECO:0000256" key="7">
    <source>
        <dbReference type="ARBA" id="ARBA00023098"/>
    </source>
</evidence>
<dbReference type="Gene3D" id="3.40.50.720">
    <property type="entry name" value="NAD(P)-binding Rossmann-like Domain"/>
    <property type="match status" value="1"/>
</dbReference>
<dbReference type="CDD" id="cd09071">
    <property type="entry name" value="FAR_C"/>
    <property type="match status" value="1"/>
</dbReference>
<keyword evidence="3 10" id="KW-0444">Lipid biosynthesis</keyword>
<evidence type="ECO:0000256" key="9">
    <source>
        <dbReference type="ARBA" id="ARBA00052530"/>
    </source>
</evidence>
<proteinExistence type="inferred from homology"/>
<comment type="subcellular location">
    <subcellularLocation>
        <location evidence="1">Membrane</location>
        <topology evidence="1">Multi-pass membrane protein</topology>
    </subcellularLocation>
</comment>
<protein>
    <recommendedName>
        <fullName evidence="10">Fatty acyl-CoA reductase</fullName>
        <ecNumber evidence="10">1.2.1.84</ecNumber>
    </recommendedName>
</protein>
<dbReference type="GO" id="GO:0005777">
    <property type="term" value="C:peroxisome"/>
    <property type="evidence" value="ECO:0007669"/>
    <property type="project" value="TreeGrafter"/>
</dbReference>
<feature type="domain" description="Fatty acyl-CoA reductase C-terminal" evidence="11">
    <location>
        <begin position="365"/>
        <end position="457"/>
    </location>
</feature>
<keyword evidence="10" id="KW-0560">Oxidoreductase</keyword>
<dbReference type="EC" id="1.2.1.84" evidence="10"/>
<dbReference type="AlphaFoldDB" id="A0A6P3XL17"/>
<dbReference type="Pfam" id="PF03015">
    <property type="entry name" value="Sterile"/>
    <property type="match status" value="1"/>
</dbReference>
<organism evidence="13 14">
    <name type="scientific">Dinoponera quadriceps</name>
    <name type="common">South American ant</name>
    <dbReference type="NCBI Taxonomy" id="609295"/>
    <lineage>
        <taxon>Eukaryota</taxon>
        <taxon>Metazoa</taxon>
        <taxon>Ecdysozoa</taxon>
        <taxon>Arthropoda</taxon>
        <taxon>Hexapoda</taxon>
        <taxon>Insecta</taxon>
        <taxon>Pterygota</taxon>
        <taxon>Neoptera</taxon>
        <taxon>Endopterygota</taxon>
        <taxon>Hymenoptera</taxon>
        <taxon>Apocrita</taxon>
        <taxon>Aculeata</taxon>
        <taxon>Formicoidea</taxon>
        <taxon>Formicidae</taxon>
        <taxon>Ponerinae</taxon>
        <taxon>Ponerini</taxon>
        <taxon>Dinoponera</taxon>
    </lineage>
</organism>
<dbReference type="PANTHER" id="PTHR11011:SF24">
    <property type="entry name" value="FATTY ACYL-COA REDUCTASE"/>
    <property type="match status" value="1"/>
</dbReference>
<dbReference type="CDD" id="cd05236">
    <property type="entry name" value="FAR-N_SDR_e"/>
    <property type="match status" value="1"/>
</dbReference>
<evidence type="ECO:0000259" key="11">
    <source>
        <dbReference type="Pfam" id="PF03015"/>
    </source>
</evidence>
<reference evidence="14" key="1">
    <citation type="submission" date="2025-08" db="UniProtKB">
        <authorList>
            <consortium name="RefSeq"/>
        </authorList>
    </citation>
    <scope>IDENTIFICATION</scope>
</reference>
<keyword evidence="4 10" id="KW-0812">Transmembrane</keyword>
<dbReference type="GeneID" id="106746514"/>
<evidence type="ECO:0000256" key="2">
    <source>
        <dbReference type="ARBA" id="ARBA00005928"/>
    </source>
</evidence>
<dbReference type="RefSeq" id="XP_014478663.1">
    <property type="nucleotide sequence ID" value="XM_014623177.1"/>
</dbReference>
<dbReference type="GO" id="GO:0016020">
    <property type="term" value="C:membrane"/>
    <property type="evidence" value="ECO:0007669"/>
    <property type="project" value="UniProtKB-SubCell"/>
</dbReference>
<dbReference type="GO" id="GO:0102965">
    <property type="term" value="F:alcohol-forming long-chain fatty acyl-CoA reductase activity"/>
    <property type="evidence" value="ECO:0007669"/>
    <property type="project" value="UniProtKB-EC"/>
</dbReference>
<name>A0A6P3XL17_DINQU</name>
<comment type="function">
    <text evidence="10">Catalyzes the reduction of fatty acyl-CoA to fatty alcohols.</text>
</comment>
<dbReference type="Proteomes" id="UP000515204">
    <property type="component" value="Unplaced"/>
</dbReference>
<keyword evidence="7 10" id="KW-0443">Lipid metabolism</keyword>
<evidence type="ECO:0000313" key="14">
    <source>
        <dbReference type="RefSeq" id="XP_014478663.1"/>
    </source>
</evidence>
<keyword evidence="5 10" id="KW-0521">NADP</keyword>
<dbReference type="InterPro" id="IPR033640">
    <property type="entry name" value="FAR_C"/>
</dbReference>
<evidence type="ECO:0000256" key="1">
    <source>
        <dbReference type="ARBA" id="ARBA00004141"/>
    </source>
</evidence>
<evidence type="ECO:0000256" key="4">
    <source>
        <dbReference type="ARBA" id="ARBA00022692"/>
    </source>
</evidence>
<evidence type="ECO:0000256" key="8">
    <source>
        <dbReference type="ARBA" id="ARBA00023136"/>
    </source>
</evidence>
<evidence type="ECO:0000256" key="3">
    <source>
        <dbReference type="ARBA" id="ARBA00022516"/>
    </source>
</evidence>
<dbReference type="GO" id="GO:0035336">
    <property type="term" value="P:long-chain fatty-acyl-CoA metabolic process"/>
    <property type="evidence" value="ECO:0007669"/>
    <property type="project" value="TreeGrafter"/>
</dbReference>
<dbReference type="OrthoDB" id="7543084at2759"/>
<evidence type="ECO:0000259" key="12">
    <source>
        <dbReference type="Pfam" id="PF07993"/>
    </source>
</evidence>
<feature type="domain" description="Thioester reductase (TE)" evidence="12">
    <location>
        <begin position="21"/>
        <end position="291"/>
    </location>
</feature>
<keyword evidence="8 10" id="KW-0472">Membrane</keyword>
<comment type="catalytic activity">
    <reaction evidence="9 10">
        <text>a long-chain fatty acyl-CoA + 2 NADPH + 2 H(+) = a long-chain primary fatty alcohol + 2 NADP(+) + CoA</text>
        <dbReference type="Rhea" id="RHEA:52716"/>
        <dbReference type="ChEBI" id="CHEBI:15378"/>
        <dbReference type="ChEBI" id="CHEBI:57287"/>
        <dbReference type="ChEBI" id="CHEBI:57783"/>
        <dbReference type="ChEBI" id="CHEBI:58349"/>
        <dbReference type="ChEBI" id="CHEBI:77396"/>
        <dbReference type="ChEBI" id="CHEBI:83139"/>
        <dbReference type="EC" id="1.2.1.84"/>
    </reaction>
</comment>
<dbReference type="InterPro" id="IPR036291">
    <property type="entry name" value="NAD(P)-bd_dom_sf"/>
</dbReference>
<dbReference type="Pfam" id="PF07993">
    <property type="entry name" value="NAD_binding_4"/>
    <property type="match status" value="1"/>
</dbReference>
<evidence type="ECO:0000256" key="6">
    <source>
        <dbReference type="ARBA" id="ARBA00022989"/>
    </source>
</evidence>
<evidence type="ECO:0000256" key="5">
    <source>
        <dbReference type="ARBA" id="ARBA00022857"/>
    </source>
</evidence>
<dbReference type="SUPFAM" id="SSF51735">
    <property type="entry name" value="NAD(P)-binding Rossmann-fold domains"/>
    <property type="match status" value="1"/>
</dbReference>
<evidence type="ECO:0000256" key="10">
    <source>
        <dbReference type="RuleBase" id="RU363097"/>
    </source>
</evidence>
<keyword evidence="13" id="KW-1185">Reference proteome</keyword>
<keyword evidence="6 10" id="KW-1133">Transmembrane helix</keyword>